<evidence type="ECO:0000313" key="1">
    <source>
        <dbReference type="EMBL" id="PSL01760.1"/>
    </source>
</evidence>
<proteinExistence type="predicted"/>
<evidence type="ECO:0000313" key="2">
    <source>
        <dbReference type="Proteomes" id="UP000240708"/>
    </source>
</evidence>
<name>A0A2P8DX13_9BACT</name>
<dbReference type="RefSeq" id="WP_106568590.1">
    <property type="nucleotide sequence ID" value="NZ_PYGF01000012.1"/>
</dbReference>
<dbReference type="EMBL" id="PYGF01000012">
    <property type="protein sequence ID" value="PSL01760.1"/>
    <property type="molecule type" value="Genomic_DNA"/>
</dbReference>
<accession>A0A2P8DX13</accession>
<comment type="caution">
    <text evidence="1">The sequence shown here is derived from an EMBL/GenBank/DDBJ whole genome shotgun (WGS) entry which is preliminary data.</text>
</comment>
<reference evidence="1 2" key="1">
    <citation type="submission" date="2018-03" db="EMBL/GenBank/DDBJ databases">
        <title>Genomic Encyclopedia of Archaeal and Bacterial Type Strains, Phase II (KMG-II): from individual species to whole genera.</title>
        <authorList>
            <person name="Goeker M."/>
        </authorList>
    </citation>
    <scope>NUCLEOTIDE SEQUENCE [LARGE SCALE GENOMIC DNA]</scope>
    <source>
        <strain evidence="1 2">DSM 28057</strain>
    </source>
</reference>
<dbReference type="Proteomes" id="UP000240708">
    <property type="component" value="Unassembled WGS sequence"/>
</dbReference>
<dbReference type="InterPro" id="IPR019861">
    <property type="entry name" value="PorP/SprF_Bacteroidetes"/>
</dbReference>
<organism evidence="1 2">
    <name type="scientific">Cecembia rubra</name>
    <dbReference type="NCBI Taxonomy" id="1485585"/>
    <lineage>
        <taxon>Bacteria</taxon>
        <taxon>Pseudomonadati</taxon>
        <taxon>Bacteroidota</taxon>
        <taxon>Cytophagia</taxon>
        <taxon>Cytophagales</taxon>
        <taxon>Cyclobacteriaceae</taxon>
        <taxon>Cecembia</taxon>
    </lineage>
</organism>
<gene>
    <name evidence="1" type="ORF">CLV48_112104</name>
</gene>
<dbReference type="AlphaFoldDB" id="A0A2P8DX13"/>
<protein>
    <submittedName>
        <fullName evidence="1">Type IX secretion system PorP/SprF family membrane protein</fullName>
    </submittedName>
</protein>
<dbReference type="Pfam" id="PF11751">
    <property type="entry name" value="PorP_SprF"/>
    <property type="match status" value="1"/>
</dbReference>
<keyword evidence="2" id="KW-1185">Reference proteome</keyword>
<dbReference type="OrthoDB" id="1186563at2"/>
<dbReference type="NCBIfam" id="TIGR03519">
    <property type="entry name" value="T9SS_PorP_fam"/>
    <property type="match status" value="1"/>
</dbReference>
<sequence>MRKLLAVIFISLLIKSGYGQDIQFSQFYASPLFLNPAFAGSAEVSRFGINFRNQWPGLDQTFIAYSAYFDHFVNNKNSGIGLIINGSYQTLNNLANNEVGLAYSYRLKIGNGSFLHMGAQGSYATRSAAFDEVVLSAQLDIDRGVVLPGSVNGFPEDRTRTFLDVHSGLLFYNDKVWFGVSGHHLTQPNISYIEGDFDPLEIRVSMHGGVKFDLPRGVINDFLNNTRQERTLAFAFNYKRQGLFDQLDLGAELFFDPVILGVWYRGLPTRIGLPNNEALIVMLGFLFENGVQVGYSYDFTLSALGWRNSGGAHEVSVRYDFIQQLWGPRNRKGLPSFKF</sequence>